<comment type="caution">
    <text evidence="6">The sequence shown here is derived from an EMBL/GenBank/DDBJ whole genome shotgun (WGS) entry which is preliminary data.</text>
</comment>
<dbReference type="InterPro" id="IPR013818">
    <property type="entry name" value="Lipase"/>
</dbReference>
<dbReference type="SUPFAM" id="SSF53474">
    <property type="entry name" value="alpha/beta-Hydrolases"/>
    <property type="match status" value="1"/>
</dbReference>
<keyword evidence="3" id="KW-0964">Secreted</keyword>
<organism evidence="6 7">
    <name type="scientific">Popillia japonica</name>
    <name type="common">Japanese beetle</name>
    <dbReference type="NCBI Taxonomy" id="7064"/>
    <lineage>
        <taxon>Eukaryota</taxon>
        <taxon>Metazoa</taxon>
        <taxon>Ecdysozoa</taxon>
        <taxon>Arthropoda</taxon>
        <taxon>Hexapoda</taxon>
        <taxon>Insecta</taxon>
        <taxon>Pterygota</taxon>
        <taxon>Neoptera</taxon>
        <taxon>Endopterygota</taxon>
        <taxon>Coleoptera</taxon>
        <taxon>Polyphaga</taxon>
        <taxon>Scarabaeiformia</taxon>
        <taxon>Scarabaeidae</taxon>
        <taxon>Rutelinae</taxon>
        <taxon>Popillia</taxon>
    </lineage>
</organism>
<keyword evidence="7" id="KW-1185">Reference proteome</keyword>
<dbReference type="InterPro" id="IPR000734">
    <property type="entry name" value="TAG_lipase"/>
</dbReference>
<dbReference type="InterPro" id="IPR029058">
    <property type="entry name" value="AB_hydrolase_fold"/>
</dbReference>
<dbReference type="PANTHER" id="PTHR11610:SF173">
    <property type="entry name" value="LIPASE DOMAIN-CONTAINING PROTEIN-RELATED"/>
    <property type="match status" value="1"/>
</dbReference>
<gene>
    <name evidence="6" type="ORF">QE152_g19974</name>
</gene>
<evidence type="ECO:0000259" key="5">
    <source>
        <dbReference type="Pfam" id="PF00151"/>
    </source>
</evidence>
<dbReference type="Proteomes" id="UP001458880">
    <property type="component" value="Unassembled WGS sequence"/>
</dbReference>
<evidence type="ECO:0000313" key="7">
    <source>
        <dbReference type="Proteomes" id="UP001458880"/>
    </source>
</evidence>
<evidence type="ECO:0000256" key="1">
    <source>
        <dbReference type="ARBA" id="ARBA00004613"/>
    </source>
</evidence>
<dbReference type="GO" id="GO:0017171">
    <property type="term" value="F:serine hydrolase activity"/>
    <property type="evidence" value="ECO:0007669"/>
    <property type="project" value="TreeGrafter"/>
</dbReference>
<sequence length="228" mass="25069">MQKSQLNLLYTDGYLMKHLIGSKEFYVSAANVKPIGSFIADFIISAKLQLDKVHIIGHSLGSHVAGFIDPAGPGFEHSDVDESGRVSIMDAQFVDVIHTDIGHSGFIQPIGHVDFYPNGGTLQPGCPSYDIDDNCSHARSNLYLIESVNSDKFLAIPCTSYEDYSEGGSNNKEKIVFGETVPKTARAGCSTVPHQKRTYARNFNFCKFYDIKLLSMEMGTCTLNVDSK</sequence>
<proteinExistence type="inferred from homology"/>
<dbReference type="Pfam" id="PF00151">
    <property type="entry name" value="Lipase"/>
    <property type="match status" value="1"/>
</dbReference>
<protein>
    <submittedName>
        <fullName evidence="6">Lipase</fullName>
    </submittedName>
</protein>
<comment type="similarity">
    <text evidence="2 4">Belongs to the AB hydrolase superfamily. Lipase family.</text>
</comment>
<dbReference type="GO" id="GO:0016298">
    <property type="term" value="F:lipase activity"/>
    <property type="evidence" value="ECO:0007669"/>
    <property type="project" value="InterPro"/>
</dbReference>
<dbReference type="GO" id="GO:0016042">
    <property type="term" value="P:lipid catabolic process"/>
    <property type="evidence" value="ECO:0007669"/>
    <property type="project" value="TreeGrafter"/>
</dbReference>
<evidence type="ECO:0000313" key="6">
    <source>
        <dbReference type="EMBL" id="KAK9721851.1"/>
    </source>
</evidence>
<accession>A0AAW1KPY9</accession>
<evidence type="ECO:0000256" key="2">
    <source>
        <dbReference type="ARBA" id="ARBA00010701"/>
    </source>
</evidence>
<dbReference type="PRINTS" id="PR00821">
    <property type="entry name" value="TAGLIPASE"/>
</dbReference>
<dbReference type="GO" id="GO:0005615">
    <property type="term" value="C:extracellular space"/>
    <property type="evidence" value="ECO:0007669"/>
    <property type="project" value="TreeGrafter"/>
</dbReference>
<evidence type="ECO:0000256" key="3">
    <source>
        <dbReference type="ARBA" id="ARBA00022525"/>
    </source>
</evidence>
<reference evidence="6 7" key="1">
    <citation type="journal article" date="2024" name="BMC Genomics">
        <title>De novo assembly and annotation of Popillia japonica's genome with initial clues to its potential as an invasive pest.</title>
        <authorList>
            <person name="Cucini C."/>
            <person name="Boschi S."/>
            <person name="Funari R."/>
            <person name="Cardaioli E."/>
            <person name="Iannotti N."/>
            <person name="Marturano G."/>
            <person name="Paoli F."/>
            <person name="Bruttini M."/>
            <person name="Carapelli A."/>
            <person name="Frati F."/>
            <person name="Nardi F."/>
        </authorList>
    </citation>
    <scope>NUCLEOTIDE SEQUENCE [LARGE SCALE GENOMIC DNA]</scope>
    <source>
        <strain evidence="6">DMR45628</strain>
    </source>
</reference>
<dbReference type="PANTHER" id="PTHR11610">
    <property type="entry name" value="LIPASE"/>
    <property type="match status" value="1"/>
</dbReference>
<dbReference type="Gene3D" id="3.40.50.1820">
    <property type="entry name" value="alpha/beta hydrolase"/>
    <property type="match status" value="1"/>
</dbReference>
<dbReference type="EMBL" id="JASPKY010000194">
    <property type="protein sequence ID" value="KAK9721851.1"/>
    <property type="molecule type" value="Genomic_DNA"/>
</dbReference>
<dbReference type="AlphaFoldDB" id="A0AAW1KPY9"/>
<evidence type="ECO:0000256" key="4">
    <source>
        <dbReference type="RuleBase" id="RU004262"/>
    </source>
</evidence>
<feature type="domain" description="Lipase" evidence="5">
    <location>
        <begin position="21"/>
        <end position="168"/>
    </location>
</feature>
<name>A0AAW1KPY9_POPJA</name>
<comment type="subcellular location">
    <subcellularLocation>
        <location evidence="1">Secreted</location>
    </subcellularLocation>
</comment>